<dbReference type="SUPFAM" id="SSF54637">
    <property type="entry name" value="Thioesterase/thiol ester dehydrase-isomerase"/>
    <property type="match status" value="1"/>
</dbReference>
<evidence type="ECO:0000313" key="5">
    <source>
        <dbReference type="Proteomes" id="UP001142610"/>
    </source>
</evidence>
<dbReference type="NCBIfam" id="TIGR00369">
    <property type="entry name" value="unchar_dom_1"/>
    <property type="match status" value="1"/>
</dbReference>
<dbReference type="CDD" id="cd03443">
    <property type="entry name" value="PaaI_thioesterase"/>
    <property type="match status" value="1"/>
</dbReference>
<accession>A0A9X2L986</accession>
<evidence type="ECO:0000256" key="2">
    <source>
        <dbReference type="ARBA" id="ARBA00022801"/>
    </source>
</evidence>
<keyword evidence="5" id="KW-1185">Reference proteome</keyword>
<dbReference type="InterPro" id="IPR029069">
    <property type="entry name" value="HotDog_dom_sf"/>
</dbReference>
<dbReference type="InterPro" id="IPR003736">
    <property type="entry name" value="PAAI_dom"/>
</dbReference>
<protein>
    <submittedName>
        <fullName evidence="4">PaaI family thioesterase</fullName>
    </submittedName>
</protein>
<comment type="similarity">
    <text evidence="1">Belongs to the thioesterase PaaI family.</text>
</comment>
<name>A0A9X2L986_9PROT</name>
<dbReference type="InterPro" id="IPR039298">
    <property type="entry name" value="ACOT13"/>
</dbReference>
<dbReference type="Gene3D" id="3.10.129.10">
    <property type="entry name" value="Hotdog Thioesterase"/>
    <property type="match status" value="1"/>
</dbReference>
<dbReference type="Pfam" id="PF03061">
    <property type="entry name" value="4HBT"/>
    <property type="match status" value="1"/>
</dbReference>
<dbReference type="RefSeq" id="WP_256619238.1">
    <property type="nucleotide sequence ID" value="NZ_JANIBC010000004.1"/>
</dbReference>
<evidence type="ECO:0000259" key="3">
    <source>
        <dbReference type="Pfam" id="PF03061"/>
    </source>
</evidence>
<dbReference type="InterPro" id="IPR006683">
    <property type="entry name" value="Thioestr_dom"/>
</dbReference>
<comment type="caution">
    <text evidence="4">The sequence shown here is derived from an EMBL/GenBank/DDBJ whole genome shotgun (WGS) entry which is preliminary data.</text>
</comment>
<evidence type="ECO:0000256" key="1">
    <source>
        <dbReference type="ARBA" id="ARBA00008324"/>
    </source>
</evidence>
<dbReference type="PANTHER" id="PTHR21660:SF1">
    <property type="entry name" value="ACYL-COENZYME A THIOESTERASE 13"/>
    <property type="match status" value="1"/>
</dbReference>
<evidence type="ECO:0000313" key="4">
    <source>
        <dbReference type="EMBL" id="MCQ8185367.1"/>
    </source>
</evidence>
<feature type="domain" description="Thioesterase" evidence="3">
    <location>
        <begin position="52"/>
        <end position="126"/>
    </location>
</feature>
<organism evidence="4 5">
    <name type="scientific">Parvularcula maris</name>
    <dbReference type="NCBI Taxonomy" id="2965077"/>
    <lineage>
        <taxon>Bacteria</taxon>
        <taxon>Pseudomonadati</taxon>
        <taxon>Pseudomonadota</taxon>
        <taxon>Alphaproteobacteria</taxon>
        <taxon>Parvularculales</taxon>
        <taxon>Parvularculaceae</taxon>
        <taxon>Parvularcula</taxon>
    </lineage>
</organism>
<dbReference type="AlphaFoldDB" id="A0A9X2L986"/>
<dbReference type="GO" id="GO:0047617">
    <property type="term" value="F:fatty acyl-CoA hydrolase activity"/>
    <property type="evidence" value="ECO:0007669"/>
    <property type="project" value="InterPro"/>
</dbReference>
<dbReference type="PANTHER" id="PTHR21660">
    <property type="entry name" value="THIOESTERASE SUPERFAMILY MEMBER-RELATED"/>
    <property type="match status" value="1"/>
</dbReference>
<dbReference type="EMBL" id="JANIBC010000004">
    <property type="protein sequence ID" value="MCQ8185367.1"/>
    <property type="molecule type" value="Genomic_DNA"/>
</dbReference>
<reference evidence="4" key="1">
    <citation type="submission" date="2022-07" db="EMBL/GenBank/DDBJ databases">
        <title>Parvularcula maris sp. nov., an algicidal bacterium isolated from seawater.</title>
        <authorList>
            <person name="Li F."/>
        </authorList>
    </citation>
    <scope>NUCLEOTIDE SEQUENCE</scope>
    <source>
        <strain evidence="4">BGMRC 0090</strain>
    </source>
</reference>
<dbReference type="Proteomes" id="UP001142610">
    <property type="component" value="Unassembled WGS sequence"/>
</dbReference>
<proteinExistence type="inferred from homology"/>
<keyword evidence="2" id="KW-0378">Hydrolase</keyword>
<gene>
    <name evidence="4" type="ORF">NOG11_08170</name>
</gene>
<sequence>MTEQASAVTADELNAFFEQGFAGVGARPLVTLAERGRLVLSLRADAGHLRPGGYISGPTQMAMADHAAYAALFTVTGIVPMALTSNLNINFLRPCIGEAVLAEAEVLKAGRVSAVMEVSLRAEGAEKPSAHAVVTYVMPKG</sequence>